<gene>
    <name evidence="2" type="ORF">AABB24_029959</name>
</gene>
<evidence type="ECO:0000313" key="3">
    <source>
        <dbReference type="Proteomes" id="UP001627284"/>
    </source>
</evidence>
<dbReference type="PANTHER" id="PTHR11439">
    <property type="entry name" value="GAG-POL-RELATED RETROTRANSPOSON"/>
    <property type="match status" value="1"/>
</dbReference>
<sequence length="275" mass="31108">VNGFKINECDKCVYIKYTLNQEVIVCLCVDDMLIMSKDIANVKATNRMLASKFDIKDLGVADLILGIKIHKTPNGLALSQSHYIQKVLEKFKYLNFKKAKTPTDVNLNLVKNKGESQSQLDYARVFGCLMYVTNCTRTDIACAISKLSRYTSNPNQNHWLAMKIILGYLEDTQNYALHYNKYPAVLEGYSDANWITRSTETKSTSGYVFTIDGGAISWKSSKQTCIARSTMESEFIALDKTGEEAEWLRNFLEDIPHWPKPMAPICIHCNSQAAI</sequence>
<name>A0ABD2S0W5_9SOLN</name>
<comment type="caution">
    <text evidence="2">The sequence shown here is derived from an EMBL/GenBank/DDBJ whole genome shotgun (WGS) entry which is preliminary data.</text>
</comment>
<dbReference type="CDD" id="cd09272">
    <property type="entry name" value="RNase_HI_RT_Ty1"/>
    <property type="match status" value="1"/>
</dbReference>
<proteinExistence type="predicted"/>
<evidence type="ECO:0000313" key="2">
    <source>
        <dbReference type="EMBL" id="KAL3337580.1"/>
    </source>
</evidence>
<dbReference type="InterPro" id="IPR013103">
    <property type="entry name" value="RVT_2"/>
</dbReference>
<keyword evidence="3" id="KW-1185">Reference proteome</keyword>
<evidence type="ECO:0000259" key="1">
    <source>
        <dbReference type="Pfam" id="PF07727"/>
    </source>
</evidence>
<dbReference type="EMBL" id="JBJKTR010000017">
    <property type="protein sequence ID" value="KAL3337580.1"/>
    <property type="molecule type" value="Genomic_DNA"/>
</dbReference>
<dbReference type="PANTHER" id="PTHR11439:SF440">
    <property type="entry name" value="INTEGRASE CATALYTIC DOMAIN-CONTAINING PROTEIN"/>
    <property type="match status" value="1"/>
</dbReference>
<dbReference type="SUPFAM" id="SSF56672">
    <property type="entry name" value="DNA/RNA polymerases"/>
    <property type="match status" value="1"/>
</dbReference>
<reference evidence="2 3" key="1">
    <citation type="submission" date="2024-05" db="EMBL/GenBank/DDBJ databases">
        <title>De novo assembly of an allotetraploid wild potato.</title>
        <authorList>
            <person name="Hosaka A.J."/>
        </authorList>
    </citation>
    <scope>NUCLEOTIDE SEQUENCE [LARGE SCALE GENOMIC DNA]</scope>
    <source>
        <tissue evidence="2">Young leaves</tissue>
    </source>
</reference>
<organism evidence="2 3">
    <name type="scientific">Solanum stoloniferum</name>
    <dbReference type="NCBI Taxonomy" id="62892"/>
    <lineage>
        <taxon>Eukaryota</taxon>
        <taxon>Viridiplantae</taxon>
        <taxon>Streptophyta</taxon>
        <taxon>Embryophyta</taxon>
        <taxon>Tracheophyta</taxon>
        <taxon>Spermatophyta</taxon>
        <taxon>Magnoliopsida</taxon>
        <taxon>eudicotyledons</taxon>
        <taxon>Gunneridae</taxon>
        <taxon>Pentapetalae</taxon>
        <taxon>asterids</taxon>
        <taxon>lamiids</taxon>
        <taxon>Solanales</taxon>
        <taxon>Solanaceae</taxon>
        <taxon>Solanoideae</taxon>
        <taxon>Solaneae</taxon>
        <taxon>Solanum</taxon>
    </lineage>
</organism>
<protein>
    <recommendedName>
        <fullName evidence="1">Reverse transcriptase Ty1/copia-type domain-containing protein</fullName>
    </recommendedName>
</protein>
<dbReference type="Proteomes" id="UP001627284">
    <property type="component" value="Unassembled WGS sequence"/>
</dbReference>
<feature type="domain" description="Reverse transcriptase Ty1/copia-type" evidence="1">
    <location>
        <begin position="3"/>
        <end position="103"/>
    </location>
</feature>
<dbReference type="Pfam" id="PF07727">
    <property type="entry name" value="RVT_2"/>
    <property type="match status" value="1"/>
</dbReference>
<dbReference type="InterPro" id="IPR043502">
    <property type="entry name" value="DNA/RNA_pol_sf"/>
</dbReference>
<feature type="non-terminal residue" evidence="2">
    <location>
        <position position="1"/>
    </location>
</feature>
<accession>A0ABD2S0W5</accession>
<dbReference type="AlphaFoldDB" id="A0ABD2S0W5"/>